<dbReference type="Proteomes" id="UP000823674">
    <property type="component" value="Chromosome A02"/>
</dbReference>
<accession>A0ABQ7NQ52</accession>
<name>A0ABQ7NQ52_BRACM</name>
<gene>
    <name evidence="1" type="primary">A02g511710.1_BraROA</name>
    <name evidence="1" type="ORF">IGI04_008173</name>
</gene>
<proteinExistence type="predicted"/>
<evidence type="ECO:0008006" key="3">
    <source>
        <dbReference type="Google" id="ProtNLM"/>
    </source>
</evidence>
<reference evidence="1 2" key="1">
    <citation type="submission" date="2021-03" db="EMBL/GenBank/DDBJ databases">
        <authorList>
            <person name="King G.J."/>
            <person name="Bancroft I."/>
            <person name="Baten A."/>
            <person name="Bloomfield J."/>
            <person name="Borpatragohain P."/>
            <person name="He Z."/>
            <person name="Irish N."/>
            <person name="Irwin J."/>
            <person name="Liu K."/>
            <person name="Mauleon R.P."/>
            <person name="Moore J."/>
            <person name="Morris R."/>
            <person name="Ostergaard L."/>
            <person name="Wang B."/>
            <person name="Wells R."/>
        </authorList>
    </citation>
    <scope>NUCLEOTIDE SEQUENCE [LARGE SCALE GENOMIC DNA]</scope>
    <source>
        <strain evidence="1">R-o-18</strain>
        <tissue evidence="1">Leaf</tissue>
    </source>
</reference>
<comment type="caution">
    <text evidence="1">The sequence shown here is derived from an EMBL/GenBank/DDBJ whole genome shotgun (WGS) entry which is preliminary data.</text>
</comment>
<dbReference type="EMBL" id="JADBGQ010000002">
    <property type="protein sequence ID" value="KAG5411854.1"/>
    <property type="molecule type" value="Genomic_DNA"/>
</dbReference>
<dbReference type="Gene3D" id="1.25.40.10">
    <property type="entry name" value="Tetratricopeptide repeat domain"/>
    <property type="match status" value="1"/>
</dbReference>
<protein>
    <recommendedName>
        <fullName evidence="3">Pentatricopeptide repeat-containing protein</fullName>
    </recommendedName>
</protein>
<organism evidence="1 2">
    <name type="scientific">Brassica rapa subsp. trilocularis</name>
    <dbReference type="NCBI Taxonomy" id="1813537"/>
    <lineage>
        <taxon>Eukaryota</taxon>
        <taxon>Viridiplantae</taxon>
        <taxon>Streptophyta</taxon>
        <taxon>Embryophyta</taxon>
        <taxon>Tracheophyta</taxon>
        <taxon>Spermatophyta</taxon>
        <taxon>Magnoliopsida</taxon>
        <taxon>eudicotyledons</taxon>
        <taxon>Gunneridae</taxon>
        <taxon>Pentapetalae</taxon>
        <taxon>rosids</taxon>
        <taxon>malvids</taxon>
        <taxon>Brassicales</taxon>
        <taxon>Brassicaceae</taxon>
        <taxon>Brassiceae</taxon>
        <taxon>Brassica</taxon>
    </lineage>
</organism>
<keyword evidence="2" id="KW-1185">Reference proteome</keyword>
<sequence>MALDLECGMSFLDRLEEKPEAVRSRSRIHFLEERDEEMLSKRLLKLRSASELFDCMRVSTLQPNPHACNSFLSCLLRNGDLQKVFTVFD</sequence>
<evidence type="ECO:0000313" key="2">
    <source>
        <dbReference type="Proteomes" id="UP000823674"/>
    </source>
</evidence>
<dbReference type="InterPro" id="IPR011990">
    <property type="entry name" value="TPR-like_helical_dom_sf"/>
</dbReference>
<evidence type="ECO:0000313" key="1">
    <source>
        <dbReference type="EMBL" id="KAG5411854.1"/>
    </source>
</evidence>